<feature type="domain" description="Clusterin N-terminal" evidence="11">
    <location>
        <begin position="48"/>
        <end position="253"/>
    </location>
</feature>
<organism evidence="13 14">
    <name type="scientific">Bagarius yarrelli</name>
    <name type="common">Goonch</name>
    <name type="synonym">Bagrus yarrelli</name>
    <dbReference type="NCBI Taxonomy" id="175774"/>
    <lineage>
        <taxon>Eukaryota</taxon>
        <taxon>Metazoa</taxon>
        <taxon>Chordata</taxon>
        <taxon>Craniata</taxon>
        <taxon>Vertebrata</taxon>
        <taxon>Euteleostomi</taxon>
        <taxon>Actinopterygii</taxon>
        <taxon>Neopterygii</taxon>
        <taxon>Teleostei</taxon>
        <taxon>Ostariophysi</taxon>
        <taxon>Siluriformes</taxon>
        <taxon>Sisoridae</taxon>
        <taxon>Sisorinae</taxon>
        <taxon>Bagarius</taxon>
    </lineage>
</organism>
<sequence>MRACWSLFGLSLLYISVECVLPPSNNDLERKYKKMSPLHSDACPPVTDSSCVSTEMSQLGEKYVDKEIENAINGVKEMKTVMERSEEDHKKFLSALEETKTQKENALKVAQEIEEKLNEEQSVCNESTQALWEECKPCLRNMCVKYYSRTCSSGSGLVGRQLEELLNRSSPFSIWINGQNMETLEKADHQQRQHLQDLERRYTDVADSVDSIFMDSMRVFEHMRSLHQPPWFQRPSRVYRSIFHDPNFSGFHSMFQPMMQMTQDVFGSFGSFMNGDLTFPSGDGNMNEDVIITKPFGNDQMTCREIRRNSAGCIKLRDECEKCRAIQHIDCSGTRPLEGPLKQDLERALALAERFTREYNNLLRHFEEEMFNTSKLLDALRKQFSWVSSLANHTSNDGIFKIQTIISRDTDNLEQPGDTQVSVKLFDEPEMSFIVPGEIPWTNPKFSELVAQGALNRYKQNTVWQCFTLCQHSNTHQVSTSSSSSSSSADQDEQDGRKKATRDEKP</sequence>
<keyword evidence="14" id="KW-1185">Reference proteome</keyword>
<dbReference type="Pfam" id="PF01093">
    <property type="entry name" value="Clusterin"/>
    <property type="match status" value="1"/>
</dbReference>
<keyword evidence="5" id="KW-1015">Disulfide bond</keyword>
<evidence type="ECO:0000256" key="7">
    <source>
        <dbReference type="RuleBase" id="RU000629"/>
    </source>
</evidence>
<dbReference type="OrthoDB" id="9018825at2759"/>
<evidence type="ECO:0000256" key="4">
    <source>
        <dbReference type="ARBA" id="ARBA00022729"/>
    </source>
</evidence>
<evidence type="ECO:0000256" key="1">
    <source>
        <dbReference type="ARBA" id="ARBA00004613"/>
    </source>
</evidence>
<evidence type="ECO:0000259" key="12">
    <source>
        <dbReference type="SMART" id="SM00035"/>
    </source>
</evidence>
<dbReference type="GO" id="GO:0005615">
    <property type="term" value="C:extracellular space"/>
    <property type="evidence" value="ECO:0007669"/>
    <property type="project" value="TreeGrafter"/>
</dbReference>
<evidence type="ECO:0000256" key="2">
    <source>
        <dbReference type="ARBA" id="ARBA00010069"/>
    </source>
</evidence>
<reference evidence="13 14" key="1">
    <citation type="journal article" date="2019" name="Genome Biol. Evol.">
        <title>Whole-Genome Sequencing of the Giant Devil Catfish, Bagarius yarrelli.</title>
        <authorList>
            <person name="Jiang W."/>
            <person name="Lv Y."/>
            <person name="Cheng L."/>
            <person name="Yang K."/>
            <person name="Chao B."/>
            <person name="Wang X."/>
            <person name="Li Y."/>
            <person name="Pan X."/>
            <person name="You X."/>
            <person name="Zhang Y."/>
            <person name="Yang J."/>
            <person name="Li J."/>
            <person name="Zhang X."/>
            <person name="Liu S."/>
            <person name="Sun C."/>
            <person name="Yang J."/>
            <person name="Shi Q."/>
        </authorList>
    </citation>
    <scope>NUCLEOTIDE SEQUENCE [LARGE SCALE GENOMIC DNA]</scope>
    <source>
        <strain evidence="13">JWS20170419001</strain>
        <tissue evidence="13">Muscle</tissue>
    </source>
</reference>
<dbReference type="GO" id="GO:0051787">
    <property type="term" value="F:misfolded protein binding"/>
    <property type="evidence" value="ECO:0007669"/>
    <property type="project" value="TreeGrafter"/>
</dbReference>
<feature type="compositionally biased region" description="Basic and acidic residues" evidence="9">
    <location>
        <begin position="494"/>
        <end position="506"/>
    </location>
</feature>
<evidence type="ECO:0000256" key="8">
    <source>
        <dbReference type="SAM" id="Coils"/>
    </source>
</evidence>
<dbReference type="InterPro" id="IPR000753">
    <property type="entry name" value="Clusterin-like"/>
</dbReference>
<dbReference type="InterPro" id="IPR016014">
    <property type="entry name" value="Clusterin_N"/>
</dbReference>
<evidence type="ECO:0000313" key="14">
    <source>
        <dbReference type="Proteomes" id="UP000319801"/>
    </source>
</evidence>
<keyword evidence="4 10" id="KW-0732">Signal</keyword>
<dbReference type="AlphaFoldDB" id="A0A556UYE5"/>
<comment type="similarity">
    <text evidence="2 7">Belongs to the clusterin family.</text>
</comment>
<comment type="subcellular location">
    <subcellularLocation>
        <location evidence="1">Secreted</location>
    </subcellularLocation>
</comment>
<keyword evidence="3" id="KW-0964">Secreted</keyword>
<keyword evidence="6" id="KW-0325">Glycoprotein</keyword>
<proteinExistence type="inferred from homology"/>
<feature type="domain" description="Clusterin C-terminal" evidence="12">
    <location>
        <begin position="238"/>
        <end position="459"/>
    </location>
</feature>
<evidence type="ECO:0000256" key="10">
    <source>
        <dbReference type="SAM" id="SignalP"/>
    </source>
</evidence>
<keyword evidence="8" id="KW-0175">Coiled coil</keyword>
<dbReference type="SMART" id="SM00035">
    <property type="entry name" value="CLa"/>
    <property type="match status" value="1"/>
</dbReference>
<protein>
    <recommendedName>
        <fullName evidence="7">Clusterin</fullName>
    </recommendedName>
</protein>
<evidence type="ECO:0000256" key="9">
    <source>
        <dbReference type="SAM" id="MobiDB-lite"/>
    </source>
</evidence>
<name>A0A556UYE5_BAGYA</name>
<dbReference type="Proteomes" id="UP000319801">
    <property type="component" value="Unassembled WGS sequence"/>
</dbReference>
<dbReference type="PANTHER" id="PTHR10970:SF1">
    <property type="entry name" value="CLUSTERIN"/>
    <property type="match status" value="1"/>
</dbReference>
<comment type="caution">
    <text evidence="13">The sequence shown here is derived from an EMBL/GenBank/DDBJ whole genome shotgun (WGS) entry which is preliminary data.</text>
</comment>
<feature type="region of interest" description="Disordered" evidence="9">
    <location>
        <begin position="477"/>
        <end position="506"/>
    </location>
</feature>
<evidence type="ECO:0000256" key="3">
    <source>
        <dbReference type="ARBA" id="ARBA00022525"/>
    </source>
</evidence>
<feature type="signal peptide" evidence="10">
    <location>
        <begin position="1"/>
        <end position="19"/>
    </location>
</feature>
<evidence type="ECO:0000256" key="5">
    <source>
        <dbReference type="ARBA" id="ARBA00023157"/>
    </source>
</evidence>
<feature type="coiled-coil region" evidence="8">
    <location>
        <begin position="68"/>
        <end position="130"/>
    </location>
</feature>
<feature type="chain" id="PRO_5021781149" description="Clusterin" evidence="10">
    <location>
        <begin position="20"/>
        <end position="506"/>
    </location>
</feature>
<dbReference type="PANTHER" id="PTHR10970">
    <property type="entry name" value="CLUSTERIN"/>
    <property type="match status" value="1"/>
</dbReference>
<gene>
    <name evidence="13" type="ORF">Baya_10479</name>
</gene>
<dbReference type="InterPro" id="IPR016015">
    <property type="entry name" value="Clusterin_C"/>
</dbReference>
<dbReference type="EMBL" id="VCAZ01000077">
    <property type="protein sequence ID" value="TSP57632.1"/>
    <property type="molecule type" value="Genomic_DNA"/>
</dbReference>
<evidence type="ECO:0000313" key="13">
    <source>
        <dbReference type="EMBL" id="TSP57632.1"/>
    </source>
</evidence>
<dbReference type="GO" id="GO:0005634">
    <property type="term" value="C:nucleus"/>
    <property type="evidence" value="ECO:0007669"/>
    <property type="project" value="TreeGrafter"/>
</dbReference>
<dbReference type="SMART" id="SM00030">
    <property type="entry name" value="CLb"/>
    <property type="match status" value="1"/>
</dbReference>
<evidence type="ECO:0000256" key="6">
    <source>
        <dbReference type="ARBA" id="ARBA00023180"/>
    </source>
</evidence>
<accession>A0A556UYE5</accession>
<feature type="compositionally biased region" description="Low complexity" evidence="9">
    <location>
        <begin position="479"/>
        <end position="488"/>
    </location>
</feature>
<evidence type="ECO:0000259" key="11">
    <source>
        <dbReference type="SMART" id="SM00030"/>
    </source>
</evidence>